<organism evidence="2 3">
    <name type="scientific">Choiromyces venosus 120613-1</name>
    <dbReference type="NCBI Taxonomy" id="1336337"/>
    <lineage>
        <taxon>Eukaryota</taxon>
        <taxon>Fungi</taxon>
        <taxon>Dikarya</taxon>
        <taxon>Ascomycota</taxon>
        <taxon>Pezizomycotina</taxon>
        <taxon>Pezizomycetes</taxon>
        <taxon>Pezizales</taxon>
        <taxon>Tuberaceae</taxon>
        <taxon>Choiromyces</taxon>
    </lineage>
</organism>
<reference evidence="2 3" key="1">
    <citation type="journal article" date="2018" name="Nat. Ecol. Evol.">
        <title>Pezizomycetes genomes reveal the molecular basis of ectomycorrhizal truffle lifestyle.</title>
        <authorList>
            <person name="Murat C."/>
            <person name="Payen T."/>
            <person name="Noel B."/>
            <person name="Kuo A."/>
            <person name="Morin E."/>
            <person name="Chen J."/>
            <person name="Kohler A."/>
            <person name="Krizsan K."/>
            <person name="Balestrini R."/>
            <person name="Da Silva C."/>
            <person name="Montanini B."/>
            <person name="Hainaut M."/>
            <person name="Levati E."/>
            <person name="Barry K.W."/>
            <person name="Belfiori B."/>
            <person name="Cichocki N."/>
            <person name="Clum A."/>
            <person name="Dockter R.B."/>
            <person name="Fauchery L."/>
            <person name="Guy J."/>
            <person name="Iotti M."/>
            <person name="Le Tacon F."/>
            <person name="Lindquist E.A."/>
            <person name="Lipzen A."/>
            <person name="Malagnac F."/>
            <person name="Mello A."/>
            <person name="Molinier V."/>
            <person name="Miyauchi S."/>
            <person name="Poulain J."/>
            <person name="Riccioni C."/>
            <person name="Rubini A."/>
            <person name="Sitrit Y."/>
            <person name="Splivallo R."/>
            <person name="Traeger S."/>
            <person name="Wang M."/>
            <person name="Zifcakova L."/>
            <person name="Wipf D."/>
            <person name="Zambonelli A."/>
            <person name="Paolocci F."/>
            <person name="Nowrousian M."/>
            <person name="Ottonello S."/>
            <person name="Baldrian P."/>
            <person name="Spatafora J.W."/>
            <person name="Henrissat B."/>
            <person name="Nagy L.G."/>
            <person name="Aury J.M."/>
            <person name="Wincker P."/>
            <person name="Grigoriev I.V."/>
            <person name="Bonfante P."/>
            <person name="Martin F.M."/>
        </authorList>
    </citation>
    <scope>NUCLEOTIDE SEQUENCE [LARGE SCALE GENOMIC DNA]</scope>
    <source>
        <strain evidence="2 3">120613-1</strain>
    </source>
</reference>
<proteinExistence type="predicted"/>
<gene>
    <name evidence="2" type="ORF">L873DRAFT_384940</name>
</gene>
<sequence>MSLVPCNHTSLLITLLLALTFFPLFFFSLSPVCFFLPKFFLHFSFLIYPLTGLVVVGACLAIMCVVTTYCFYFTLSSCLFFSFFSPSIFF</sequence>
<dbReference type="Proteomes" id="UP000276215">
    <property type="component" value="Unassembled WGS sequence"/>
</dbReference>
<keyword evidence="1" id="KW-1133">Transmembrane helix</keyword>
<keyword evidence="1" id="KW-0812">Transmembrane</keyword>
<evidence type="ECO:0000313" key="3">
    <source>
        <dbReference type="Proteomes" id="UP000276215"/>
    </source>
</evidence>
<accession>A0A3N4IX05</accession>
<name>A0A3N4IX05_9PEZI</name>
<evidence type="ECO:0000256" key="1">
    <source>
        <dbReference type="SAM" id="Phobius"/>
    </source>
</evidence>
<keyword evidence="3" id="KW-1185">Reference proteome</keyword>
<feature type="transmembrane region" description="Helical" evidence="1">
    <location>
        <begin position="12"/>
        <end position="37"/>
    </location>
</feature>
<dbReference type="AlphaFoldDB" id="A0A3N4IX05"/>
<feature type="transmembrane region" description="Helical" evidence="1">
    <location>
        <begin position="43"/>
        <end position="62"/>
    </location>
</feature>
<evidence type="ECO:0000313" key="2">
    <source>
        <dbReference type="EMBL" id="RPA90732.1"/>
    </source>
</evidence>
<dbReference type="EMBL" id="ML120515">
    <property type="protein sequence ID" value="RPA90732.1"/>
    <property type="molecule type" value="Genomic_DNA"/>
</dbReference>
<protein>
    <submittedName>
        <fullName evidence="2">Uncharacterized protein</fullName>
    </submittedName>
</protein>
<feature type="transmembrane region" description="Helical" evidence="1">
    <location>
        <begin position="69"/>
        <end position="89"/>
    </location>
</feature>
<keyword evidence="1" id="KW-0472">Membrane</keyword>